<dbReference type="GeneID" id="93861866"/>
<proteinExistence type="predicted"/>
<accession>A0A2Z5QWP4</accession>
<evidence type="ECO:0000313" key="2">
    <source>
        <dbReference type="Proteomes" id="UP000250241"/>
    </source>
</evidence>
<dbReference type="SUPFAM" id="SSF48403">
    <property type="entry name" value="Ankyrin repeat"/>
    <property type="match status" value="1"/>
</dbReference>
<reference evidence="1 2" key="1">
    <citation type="submission" date="2016-10" db="EMBL/GenBank/DDBJ databases">
        <title>Genome sequence of Rothia aeria strain JCM11412.</title>
        <authorList>
            <person name="Nambu T."/>
        </authorList>
    </citation>
    <scope>NUCLEOTIDE SEQUENCE [LARGE SCALE GENOMIC DNA]</scope>
    <source>
        <strain evidence="1 2">JCM 11412</strain>
    </source>
</reference>
<name>A0A2Z5QWP4_9MICC</name>
<dbReference type="InterPro" id="IPR036770">
    <property type="entry name" value="Ankyrin_rpt-contain_sf"/>
</dbReference>
<protein>
    <submittedName>
        <fullName evidence="1">Ankyrin repeat protein</fullName>
    </submittedName>
</protein>
<dbReference type="AlphaFoldDB" id="A0A2Z5QWP4"/>
<sequence>MDVFTAAQQKSFDDFMTVYRSGDEHSHYGGHSLLFYALANSNSESRYRIATFLLNQHADLGDVDSHKNNLLHILFRGFNQEHHVAEDIELAQRLINRGVDAAAPNRAGTVPLMHVLAAKDFKPQDHEPLIDLWLEQPHPGLKHYSTEYGGTALDIALRRPYWLDTASRIKGRLMLADGLVATVSPHPVLAQLVFILTDAGIGVTIKNRVLSIGREQNVRSVLFWSQDELWHVGYHSTRFTDGHTENLKIATLSTPDIEVALRWLICRTANQYRTHSKRCWAQLLPLRTAGRFASGWSAEQVSVKDSHAGTVEARLIQPNGLPLHMRMATALPHTIELAALSHLMEFSPQQVLDAYLDPDGNPLPVHLLERGTPDRTMGDDFYRLVTARGKAWHYLDDEIQPPGSFDRVPHFWCEDGCWHYGHTERGELRSPDVSSPHFAVILRWAAYDVLNDARADNGWPMLLTSYWKPQLAPGWATHSPQEHPGCVCLITPTGSILNTVIHSANEKNAAALSHLMSLSPTEVIDCFIQETGGRFHKQLDPGPSSTPSRT</sequence>
<dbReference type="Gene3D" id="1.25.40.20">
    <property type="entry name" value="Ankyrin repeat-containing domain"/>
    <property type="match status" value="1"/>
</dbReference>
<dbReference type="KEGG" id="raj:RA11412_0454"/>
<evidence type="ECO:0000313" key="1">
    <source>
        <dbReference type="EMBL" id="BAV86753.1"/>
    </source>
</evidence>
<dbReference type="Proteomes" id="UP000250241">
    <property type="component" value="Chromosome"/>
</dbReference>
<dbReference type="RefSeq" id="WP_128087259.1">
    <property type="nucleotide sequence ID" value="NZ_CBDEQU010000009.1"/>
</dbReference>
<organism evidence="1 2">
    <name type="scientific">Rothia aeria</name>
    <dbReference type="NCBI Taxonomy" id="172042"/>
    <lineage>
        <taxon>Bacteria</taxon>
        <taxon>Bacillati</taxon>
        <taxon>Actinomycetota</taxon>
        <taxon>Actinomycetes</taxon>
        <taxon>Micrococcales</taxon>
        <taxon>Micrococcaceae</taxon>
        <taxon>Rothia</taxon>
    </lineage>
</organism>
<gene>
    <name evidence="1" type="ORF">RA11412_0454</name>
</gene>
<keyword evidence="2" id="KW-1185">Reference proteome</keyword>
<dbReference type="EMBL" id="AP017895">
    <property type="protein sequence ID" value="BAV86753.1"/>
    <property type="molecule type" value="Genomic_DNA"/>
</dbReference>